<proteinExistence type="predicted"/>
<sequence length="148" mass="17191">MEDGDVLANATTKKIMSKLRDMVVHNIVLKEQVTGVINQGIPDMMRMNATKIRCSKFRFLPVNQQPWLLGQDEIDVLRINSSDLRMREGSALRNQDWSIVLFVYREVHNKLAKIQEKATEIWERAYMAKAPKDERRKAAYIFADVNIL</sequence>
<dbReference type="AlphaFoldDB" id="A0AAV7KIN1"/>
<evidence type="ECO:0000313" key="2">
    <source>
        <dbReference type="Proteomes" id="UP001165289"/>
    </source>
</evidence>
<accession>A0AAV7KIN1</accession>
<dbReference type="EMBL" id="JAKMXF010000025">
    <property type="protein sequence ID" value="KAI6660765.1"/>
    <property type="molecule type" value="Genomic_DNA"/>
</dbReference>
<keyword evidence="2" id="KW-1185">Reference proteome</keyword>
<protein>
    <submittedName>
        <fullName evidence="1">Uncharacterized protein</fullName>
    </submittedName>
</protein>
<evidence type="ECO:0000313" key="1">
    <source>
        <dbReference type="EMBL" id="KAI6660765.1"/>
    </source>
</evidence>
<reference evidence="1 2" key="1">
    <citation type="journal article" date="2023" name="BMC Biol.">
        <title>The compact genome of the sponge Oopsacas minuta (Hexactinellida) is lacking key metazoan core genes.</title>
        <authorList>
            <person name="Santini S."/>
            <person name="Schenkelaars Q."/>
            <person name="Jourda C."/>
            <person name="Duchesne M."/>
            <person name="Belahbib H."/>
            <person name="Rocher C."/>
            <person name="Selva M."/>
            <person name="Riesgo A."/>
            <person name="Vervoort M."/>
            <person name="Leys S.P."/>
            <person name="Kodjabachian L."/>
            <person name="Le Bivic A."/>
            <person name="Borchiellini C."/>
            <person name="Claverie J.M."/>
            <person name="Renard E."/>
        </authorList>
    </citation>
    <scope>NUCLEOTIDE SEQUENCE [LARGE SCALE GENOMIC DNA]</scope>
    <source>
        <strain evidence="1">SPO-2</strain>
    </source>
</reference>
<dbReference type="Proteomes" id="UP001165289">
    <property type="component" value="Unassembled WGS sequence"/>
</dbReference>
<name>A0AAV7KIN1_9METZ</name>
<comment type="caution">
    <text evidence="1">The sequence shown here is derived from an EMBL/GenBank/DDBJ whole genome shotgun (WGS) entry which is preliminary data.</text>
</comment>
<organism evidence="1 2">
    <name type="scientific">Oopsacas minuta</name>
    <dbReference type="NCBI Taxonomy" id="111878"/>
    <lineage>
        <taxon>Eukaryota</taxon>
        <taxon>Metazoa</taxon>
        <taxon>Porifera</taxon>
        <taxon>Hexactinellida</taxon>
        <taxon>Hexasterophora</taxon>
        <taxon>Lyssacinosida</taxon>
        <taxon>Leucopsacidae</taxon>
        <taxon>Oopsacas</taxon>
    </lineage>
</organism>
<gene>
    <name evidence="1" type="ORF">LOD99_10272</name>
</gene>